<feature type="region of interest" description="Disordered" evidence="1">
    <location>
        <begin position="31"/>
        <end position="52"/>
    </location>
</feature>
<dbReference type="Proteomes" id="UP000503447">
    <property type="component" value="Chromosome"/>
</dbReference>
<accession>A0A6M5YFR2</accession>
<dbReference type="AlphaFoldDB" id="A0A6M5YFR2"/>
<feature type="compositionally biased region" description="Basic and acidic residues" evidence="1">
    <location>
        <begin position="35"/>
        <end position="52"/>
    </location>
</feature>
<dbReference type="RefSeq" id="WP_171469155.1">
    <property type="nucleotide sequence ID" value="NZ_CP053452.2"/>
</dbReference>
<evidence type="ECO:0000313" key="2">
    <source>
        <dbReference type="EMBL" id="QJW92835.1"/>
    </source>
</evidence>
<evidence type="ECO:0000313" key="3">
    <source>
        <dbReference type="Proteomes" id="UP000503447"/>
    </source>
</evidence>
<dbReference type="EMBL" id="CP053452">
    <property type="protein sequence ID" value="QJW92835.1"/>
    <property type="molecule type" value="Genomic_DNA"/>
</dbReference>
<name>A0A6M5YFR2_9BACT</name>
<organism evidence="2 3">
    <name type="scientific">Frigoriglobus tundricola</name>
    <dbReference type="NCBI Taxonomy" id="2774151"/>
    <lineage>
        <taxon>Bacteria</taxon>
        <taxon>Pseudomonadati</taxon>
        <taxon>Planctomycetota</taxon>
        <taxon>Planctomycetia</taxon>
        <taxon>Gemmatales</taxon>
        <taxon>Gemmataceae</taxon>
        <taxon>Frigoriglobus</taxon>
    </lineage>
</organism>
<sequence length="52" mass="5713">MSHSQLRTLKVVSVRRTLLALLLVLCAASLGCGGRGERGKNNDYDRPTTQKK</sequence>
<proteinExistence type="predicted"/>
<keyword evidence="3" id="KW-1185">Reference proteome</keyword>
<protein>
    <submittedName>
        <fullName evidence="2">Uncharacterized protein</fullName>
    </submittedName>
</protein>
<dbReference type="KEGG" id="ftj:FTUN_0332"/>
<dbReference type="PROSITE" id="PS51257">
    <property type="entry name" value="PROKAR_LIPOPROTEIN"/>
    <property type="match status" value="1"/>
</dbReference>
<gene>
    <name evidence="2" type="ORF">FTUN_0332</name>
</gene>
<reference evidence="3" key="1">
    <citation type="submission" date="2020-05" db="EMBL/GenBank/DDBJ databases">
        <title>Frigoriglobus tundricola gen. nov., sp. nov., a psychrotolerant cellulolytic planctomycete of the family Gemmataceae with two divergent copies of 16S rRNA gene.</title>
        <authorList>
            <person name="Kulichevskaya I.S."/>
            <person name="Ivanova A.A."/>
            <person name="Naumoff D.G."/>
            <person name="Beletsky A.V."/>
            <person name="Rijpstra W.I.C."/>
            <person name="Sinninghe Damste J.S."/>
            <person name="Mardanov A.V."/>
            <person name="Ravin N.V."/>
            <person name="Dedysh S.N."/>
        </authorList>
    </citation>
    <scope>NUCLEOTIDE SEQUENCE [LARGE SCALE GENOMIC DNA]</scope>
    <source>
        <strain evidence="3">PL17</strain>
    </source>
</reference>
<evidence type="ECO:0000256" key="1">
    <source>
        <dbReference type="SAM" id="MobiDB-lite"/>
    </source>
</evidence>